<evidence type="ECO:0000256" key="2">
    <source>
        <dbReference type="ARBA" id="ARBA00023004"/>
    </source>
</evidence>
<dbReference type="AlphaFoldDB" id="A0A9D4ZQ25"/>
<proteinExistence type="inferred from homology"/>
<evidence type="ECO:0008006" key="8">
    <source>
        <dbReference type="Google" id="ProtNLM"/>
    </source>
</evidence>
<evidence type="ECO:0000256" key="5">
    <source>
        <dbReference type="SAM" id="Phobius"/>
    </source>
</evidence>
<keyword evidence="5" id="KW-0812">Transmembrane</keyword>
<dbReference type="PANTHER" id="PTHR24286">
    <property type="entry name" value="CYTOCHROME P450 26"/>
    <property type="match status" value="1"/>
</dbReference>
<comment type="similarity">
    <text evidence="4">Belongs to the cytochrome P450 family.</text>
</comment>
<feature type="binding site" description="axial binding residue" evidence="3">
    <location>
        <position position="466"/>
    </location>
    <ligand>
        <name>heme</name>
        <dbReference type="ChEBI" id="CHEBI:30413"/>
    </ligand>
    <ligandPart>
        <name>Fe</name>
        <dbReference type="ChEBI" id="CHEBI:18248"/>
    </ligandPart>
</feature>
<keyword evidence="5" id="KW-0472">Membrane</keyword>
<keyword evidence="1 3" id="KW-0479">Metal-binding</keyword>
<comment type="caution">
    <text evidence="6">The sequence shown here is derived from an EMBL/GenBank/DDBJ whole genome shotgun (WGS) entry which is preliminary data.</text>
</comment>
<dbReference type="Proteomes" id="UP000886520">
    <property type="component" value="Chromosome 2"/>
</dbReference>
<dbReference type="Gene3D" id="1.10.630.10">
    <property type="entry name" value="Cytochrome P450"/>
    <property type="match status" value="1"/>
</dbReference>
<name>A0A9D4ZQ25_ADICA</name>
<dbReference type="PRINTS" id="PR00463">
    <property type="entry name" value="EP450I"/>
</dbReference>
<evidence type="ECO:0000313" key="6">
    <source>
        <dbReference type="EMBL" id="KAI5081686.1"/>
    </source>
</evidence>
<organism evidence="6 7">
    <name type="scientific">Adiantum capillus-veneris</name>
    <name type="common">Maidenhair fern</name>
    <dbReference type="NCBI Taxonomy" id="13818"/>
    <lineage>
        <taxon>Eukaryota</taxon>
        <taxon>Viridiplantae</taxon>
        <taxon>Streptophyta</taxon>
        <taxon>Embryophyta</taxon>
        <taxon>Tracheophyta</taxon>
        <taxon>Polypodiopsida</taxon>
        <taxon>Polypodiidae</taxon>
        <taxon>Polypodiales</taxon>
        <taxon>Pteridineae</taxon>
        <taxon>Pteridaceae</taxon>
        <taxon>Vittarioideae</taxon>
        <taxon>Adiantum</taxon>
    </lineage>
</organism>
<dbReference type="SUPFAM" id="SSF48264">
    <property type="entry name" value="Cytochrome P450"/>
    <property type="match status" value="1"/>
</dbReference>
<dbReference type="GO" id="GO:0016709">
    <property type="term" value="F:oxidoreductase activity, acting on paired donors, with incorporation or reduction of molecular oxygen, NAD(P)H as one donor, and incorporation of one atom of oxygen"/>
    <property type="evidence" value="ECO:0007669"/>
    <property type="project" value="TreeGrafter"/>
</dbReference>
<dbReference type="PROSITE" id="PS00086">
    <property type="entry name" value="CYTOCHROME_P450"/>
    <property type="match status" value="1"/>
</dbReference>
<reference evidence="6" key="1">
    <citation type="submission" date="2021-01" db="EMBL/GenBank/DDBJ databases">
        <title>Adiantum capillus-veneris genome.</title>
        <authorList>
            <person name="Fang Y."/>
            <person name="Liao Q."/>
        </authorList>
    </citation>
    <scope>NUCLEOTIDE SEQUENCE</scope>
    <source>
        <strain evidence="6">H3</strain>
        <tissue evidence="6">Leaf</tissue>
    </source>
</reference>
<keyword evidence="4" id="KW-0560">Oxidoreductase</keyword>
<accession>A0A9D4ZQ25</accession>
<dbReference type="PANTHER" id="PTHR24286:SF30">
    <property type="entry name" value="3-EPI-6-DEOXOCATHASTERONE 23-MONOOXYGENASE CYP90D1"/>
    <property type="match status" value="1"/>
</dbReference>
<evidence type="ECO:0000256" key="3">
    <source>
        <dbReference type="PIRSR" id="PIRSR602401-1"/>
    </source>
</evidence>
<dbReference type="Pfam" id="PF00067">
    <property type="entry name" value="p450"/>
    <property type="match status" value="1"/>
</dbReference>
<keyword evidence="5" id="KW-1133">Transmembrane helix</keyword>
<dbReference type="GO" id="GO:0016125">
    <property type="term" value="P:sterol metabolic process"/>
    <property type="evidence" value="ECO:0007669"/>
    <property type="project" value="TreeGrafter"/>
</dbReference>
<dbReference type="InterPro" id="IPR017972">
    <property type="entry name" value="Cyt_P450_CS"/>
</dbReference>
<gene>
    <name evidence="6" type="ORF">GOP47_0001429</name>
</gene>
<protein>
    <recommendedName>
        <fullName evidence="8">Cytochrome P450</fullName>
    </recommendedName>
</protein>
<dbReference type="InterPro" id="IPR002401">
    <property type="entry name" value="Cyt_P450_E_grp-I"/>
</dbReference>
<dbReference type="InterPro" id="IPR036396">
    <property type="entry name" value="Cyt_P450_sf"/>
</dbReference>
<evidence type="ECO:0000256" key="1">
    <source>
        <dbReference type="ARBA" id="ARBA00022723"/>
    </source>
</evidence>
<comment type="cofactor">
    <cofactor evidence="3">
        <name>heme</name>
        <dbReference type="ChEBI" id="CHEBI:30413"/>
    </cofactor>
</comment>
<evidence type="ECO:0000256" key="4">
    <source>
        <dbReference type="RuleBase" id="RU000461"/>
    </source>
</evidence>
<dbReference type="GO" id="GO:0020037">
    <property type="term" value="F:heme binding"/>
    <property type="evidence" value="ECO:0007669"/>
    <property type="project" value="InterPro"/>
</dbReference>
<keyword evidence="3 4" id="KW-0349">Heme</keyword>
<keyword evidence="2 3" id="KW-0408">Iron</keyword>
<evidence type="ECO:0000313" key="7">
    <source>
        <dbReference type="Proteomes" id="UP000886520"/>
    </source>
</evidence>
<dbReference type="GO" id="GO:0016132">
    <property type="term" value="P:brassinosteroid biosynthetic process"/>
    <property type="evidence" value="ECO:0007669"/>
    <property type="project" value="TreeGrafter"/>
</dbReference>
<keyword evidence="7" id="KW-1185">Reference proteome</keyword>
<dbReference type="EMBL" id="JABFUD020000003">
    <property type="protein sequence ID" value="KAI5081686.1"/>
    <property type="molecule type" value="Genomic_DNA"/>
</dbReference>
<feature type="transmembrane region" description="Helical" evidence="5">
    <location>
        <begin position="6"/>
        <end position="27"/>
    </location>
</feature>
<dbReference type="OrthoDB" id="3945418at2759"/>
<dbReference type="CDD" id="cd11043">
    <property type="entry name" value="CYP90-like"/>
    <property type="match status" value="1"/>
</dbReference>
<dbReference type="GO" id="GO:0005506">
    <property type="term" value="F:iron ion binding"/>
    <property type="evidence" value="ECO:0007669"/>
    <property type="project" value="InterPro"/>
</dbReference>
<dbReference type="InterPro" id="IPR001128">
    <property type="entry name" value="Cyt_P450"/>
</dbReference>
<keyword evidence="4" id="KW-0503">Monooxygenase</keyword>
<dbReference type="GO" id="GO:0010268">
    <property type="term" value="P:brassinosteroid homeostasis"/>
    <property type="evidence" value="ECO:0007669"/>
    <property type="project" value="TreeGrafter"/>
</dbReference>
<sequence>MNSHLMMASIADFIGIAVLLVGLFALMSSHYMRAPLKSIAEYIRKAKRMQNSIPPGSFGLPLIGESMQFISSYRSSVCPDTFIAERRLRFGRIFTTHLFGKPTVISLDAEVNRFILNSDGRLFMPDYPTSLKQLWGKWAILMLEGSFHKRIHGVVATLFKSDDLKDHLLRHIEDFIQQAMESWNTNSTIYLEEEAKKISFQVTAKVLVGLDPGATTVALRTEFHKFIAGVVSVPINLPGTTFYSSLQSRARMVQMIKGIIEEREGNARHTDREQKHVVKVHLDVLGVLLEERRLMNSKEREEGGEREEVTTTEAMPLDAITDNIVSFFFPAEDSVAMLMSLAVKYVSECPRALLQLREENLNFVDKYKGEKMNSRHYLMQLPFTHCVLNETLRLGNIVKGVIRKALVDVHVKGFLIPKGWAVFPFFRGVHLDEAIYEDADQFNPWRWQEKVALSHYTPFGGGPRYCAGLDIARLEAAVFLHHLVTRYEWELGERDTLTHFPFVKLAKRLPINIIHKQNCKNQSFPTLYNPTLQAIHVMYARV</sequence>